<evidence type="ECO:0000313" key="2">
    <source>
        <dbReference type="EMBL" id="TDQ07175.1"/>
    </source>
</evidence>
<dbReference type="Proteomes" id="UP000295620">
    <property type="component" value="Unassembled WGS sequence"/>
</dbReference>
<sequence length="437" mass="50164">MVFNVNSTSYLTFVGPFRTQLFINSQKLIASGYVDVQKSLSEKLNPASENGWQYSPNQSRSSKLSFDVDTYQGLTITPRYLIAFNYQPDDALKQKIKELTTTVSTEIEIKLKGICLKYMDSGAGTISFNTEYILKANKSAVELKEFHEQLSSKLSETANDLIIEYTAKLKAALLERDLLIDEDNDNQPALAWMHRIFYVKTDDCNNSDIAGISSSFISKLDDDGLIDASIVDGIHFYPSIGNSLVIYTDSGLDSNMHFRALESMIEYINCNWLSMSEMDKKLFFQINKLSIKTHILKLKDLEKEYNHINNTFERITLFKSILFNHKINLSPQDYRIWECISKTWKLEELISAVTTKSETLKSMNQGVLERLQTKQNNKLNYLVFMFTTISFVTIILQVIEFVQQDVNVPNILRSLTVIFLTIMVAFSVKRLRNWFLG</sequence>
<keyword evidence="1" id="KW-0812">Transmembrane</keyword>
<organism evidence="2 3">
    <name type="scientific">Pedobacter metabolipauper</name>
    <dbReference type="NCBI Taxonomy" id="425513"/>
    <lineage>
        <taxon>Bacteria</taxon>
        <taxon>Pseudomonadati</taxon>
        <taxon>Bacteroidota</taxon>
        <taxon>Sphingobacteriia</taxon>
        <taxon>Sphingobacteriales</taxon>
        <taxon>Sphingobacteriaceae</taxon>
        <taxon>Pedobacter</taxon>
    </lineage>
</organism>
<gene>
    <name evidence="2" type="ORF">ATK78_4192</name>
</gene>
<reference evidence="2 3" key="1">
    <citation type="submission" date="2019-03" db="EMBL/GenBank/DDBJ databases">
        <title>Genomic Encyclopedia of Archaeal and Bacterial Type Strains, Phase II (KMG-II): from individual species to whole genera.</title>
        <authorList>
            <person name="Goeker M."/>
        </authorList>
    </citation>
    <scope>NUCLEOTIDE SEQUENCE [LARGE SCALE GENOMIC DNA]</scope>
    <source>
        <strain evidence="2 3">DSM 19035</strain>
    </source>
</reference>
<keyword evidence="3" id="KW-1185">Reference proteome</keyword>
<evidence type="ECO:0000313" key="3">
    <source>
        <dbReference type="Proteomes" id="UP000295620"/>
    </source>
</evidence>
<name>A0A4R6STH1_9SPHI</name>
<keyword evidence="1" id="KW-0472">Membrane</keyword>
<feature type="transmembrane region" description="Helical" evidence="1">
    <location>
        <begin position="379"/>
        <end position="399"/>
    </location>
</feature>
<proteinExistence type="predicted"/>
<evidence type="ECO:0008006" key="4">
    <source>
        <dbReference type="Google" id="ProtNLM"/>
    </source>
</evidence>
<dbReference type="RefSeq" id="WP_133577984.1">
    <property type="nucleotide sequence ID" value="NZ_SNYC01000007.1"/>
</dbReference>
<evidence type="ECO:0000256" key="1">
    <source>
        <dbReference type="SAM" id="Phobius"/>
    </source>
</evidence>
<accession>A0A4R6STH1</accession>
<keyword evidence="1" id="KW-1133">Transmembrane helix</keyword>
<feature type="transmembrane region" description="Helical" evidence="1">
    <location>
        <begin position="411"/>
        <end position="428"/>
    </location>
</feature>
<dbReference type="AlphaFoldDB" id="A0A4R6STH1"/>
<dbReference type="OrthoDB" id="9827110at2"/>
<comment type="caution">
    <text evidence="2">The sequence shown here is derived from an EMBL/GenBank/DDBJ whole genome shotgun (WGS) entry which is preliminary data.</text>
</comment>
<dbReference type="EMBL" id="SNYC01000007">
    <property type="protein sequence ID" value="TDQ07175.1"/>
    <property type="molecule type" value="Genomic_DNA"/>
</dbReference>
<protein>
    <recommendedName>
        <fullName evidence="4">CorA-like Mg2+ transporter protein</fullName>
    </recommendedName>
</protein>